<dbReference type="Gene3D" id="1.20.120.160">
    <property type="entry name" value="HPT domain"/>
    <property type="match status" value="1"/>
</dbReference>
<gene>
    <name evidence="22" type="ORF">SAMN05216269_11077</name>
</gene>
<dbReference type="Pfam" id="PF00512">
    <property type="entry name" value="HisKA"/>
    <property type="match status" value="1"/>
</dbReference>
<evidence type="ECO:0000259" key="18">
    <source>
        <dbReference type="PROSITE" id="PS50109"/>
    </source>
</evidence>
<accession>A0A1M7N9E8</accession>
<dbReference type="RefSeq" id="WP_208609319.1">
    <property type="nucleotide sequence ID" value="NZ_FRCL01000010.1"/>
</dbReference>
<dbReference type="GO" id="GO:0000155">
    <property type="term" value="F:phosphorelay sensor kinase activity"/>
    <property type="evidence" value="ECO:0007669"/>
    <property type="project" value="InterPro"/>
</dbReference>
<dbReference type="Pfam" id="PF02518">
    <property type="entry name" value="HATPase_c"/>
    <property type="match status" value="1"/>
</dbReference>
<evidence type="ECO:0000256" key="3">
    <source>
        <dbReference type="ARBA" id="ARBA00012438"/>
    </source>
</evidence>
<comment type="subunit">
    <text evidence="14">At low DSF concentrations, interacts with RpfF.</text>
</comment>
<dbReference type="InterPro" id="IPR001789">
    <property type="entry name" value="Sig_transdc_resp-reg_receiver"/>
</dbReference>
<dbReference type="PROSITE" id="PS50109">
    <property type="entry name" value="HIS_KIN"/>
    <property type="match status" value="1"/>
</dbReference>
<keyword evidence="8" id="KW-0547">Nucleotide-binding</keyword>
<evidence type="ECO:0000256" key="16">
    <source>
        <dbReference type="PROSITE-ProRule" id="PRU00169"/>
    </source>
</evidence>
<dbReference type="EC" id="2.7.13.3" evidence="3"/>
<dbReference type="CDD" id="cd17546">
    <property type="entry name" value="REC_hyHK_CKI1_RcsC-like"/>
    <property type="match status" value="1"/>
</dbReference>
<evidence type="ECO:0000256" key="17">
    <source>
        <dbReference type="SAM" id="Coils"/>
    </source>
</evidence>
<dbReference type="InterPro" id="IPR036097">
    <property type="entry name" value="HisK_dim/P_sf"/>
</dbReference>
<dbReference type="SUPFAM" id="SSF52172">
    <property type="entry name" value="CheY-like"/>
    <property type="match status" value="1"/>
</dbReference>
<feature type="domain" description="PAC" evidence="21">
    <location>
        <begin position="579"/>
        <end position="632"/>
    </location>
</feature>
<feature type="domain" description="PAC" evidence="21">
    <location>
        <begin position="79"/>
        <end position="131"/>
    </location>
</feature>
<dbReference type="SUPFAM" id="SSF55874">
    <property type="entry name" value="ATPase domain of HSP90 chaperone/DNA topoisomerase II/histidine kinase"/>
    <property type="match status" value="1"/>
</dbReference>
<dbReference type="FunFam" id="3.30.565.10:FF:000010">
    <property type="entry name" value="Sensor histidine kinase RcsC"/>
    <property type="match status" value="1"/>
</dbReference>
<dbReference type="Pfam" id="PF13426">
    <property type="entry name" value="PAS_9"/>
    <property type="match status" value="2"/>
</dbReference>
<feature type="domain" description="PAS" evidence="20">
    <location>
        <begin position="510"/>
        <end position="566"/>
    </location>
</feature>
<keyword evidence="23" id="KW-1185">Reference proteome</keyword>
<dbReference type="GO" id="GO:0006355">
    <property type="term" value="P:regulation of DNA-templated transcription"/>
    <property type="evidence" value="ECO:0007669"/>
    <property type="project" value="InterPro"/>
</dbReference>
<reference evidence="23" key="1">
    <citation type="submission" date="2016-11" db="EMBL/GenBank/DDBJ databases">
        <authorList>
            <person name="Varghese N."/>
            <person name="Submissions S."/>
        </authorList>
    </citation>
    <scope>NUCLEOTIDE SEQUENCE [LARGE SCALE GENOMIC DNA]</scope>
    <source>
        <strain evidence="23">CGMCC 1.2749</strain>
    </source>
</reference>
<dbReference type="CDD" id="cd00082">
    <property type="entry name" value="HisKA"/>
    <property type="match status" value="1"/>
</dbReference>
<dbReference type="SMART" id="SM00388">
    <property type="entry name" value="HisKA"/>
    <property type="match status" value="1"/>
</dbReference>
<evidence type="ECO:0000256" key="10">
    <source>
        <dbReference type="ARBA" id="ARBA00022840"/>
    </source>
</evidence>
<dbReference type="InterPro" id="IPR035965">
    <property type="entry name" value="PAS-like_dom_sf"/>
</dbReference>
<dbReference type="CDD" id="cd16922">
    <property type="entry name" value="HATPase_EvgS-ArcB-TorS-like"/>
    <property type="match status" value="1"/>
</dbReference>
<keyword evidence="13" id="KW-0472">Membrane</keyword>
<dbReference type="FunFam" id="1.10.287.130:FF:000002">
    <property type="entry name" value="Two-component osmosensing histidine kinase"/>
    <property type="match status" value="1"/>
</dbReference>
<dbReference type="InterPro" id="IPR001610">
    <property type="entry name" value="PAC"/>
</dbReference>
<dbReference type="EMBL" id="FRCL01000010">
    <property type="protein sequence ID" value="SHN00230.1"/>
    <property type="molecule type" value="Genomic_DNA"/>
</dbReference>
<dbReference type="SUPFAM" id="SSF47226">
    <property type="entry name" value="Histidine-containing phosphotransfer domain, HPT domain"/>
    <property type="match status" value="1"/>
</dbReference>
<evidence type="ECO:0000259" key="19">
    <source>
        <dbReference type="PROSITE" id="PS50110"/>
    </source>
</evidence>
<feature type="domain" description="PAS" evidence="20">
    <location>
        <begin position="125"/>
        <end position="198"/>
    </location>
</feature>
<keyword evidence="5 16" id="KW-0597">Phosphoprotein</keyword>
<dbReference type="SUPFAM" id="SSF55785">
    <property type="entry name" value="PYP-like sensor domain (PAS domain)"/>
    <property type="match status" value="3"/>
</dbReference>
<dbReference type="NCBIfam" id="TIGR00229">
    <property type="entry name" value="sensory_box"/>
    <property type="match status" value="3"/>
</dbReference>
<dbReference type="PROSITE" id="PS50112">
    <property type="entry name" value="PAS"/>
    <property type="match status" value="3"/>
</dbReference>
<organism evidence="22 23">
    <name type="scientific">Flavobacterium xinjiangense</name>
    <dbReference type="NCBI Taxonomy" id="178356"/>
    <lineage>
        <taxon>Bacteria</taxon>
        <taxon>Pseudomonadati</taxon>
        <taxon>Bacteroidota</taxon>
        <taxon>Flavobacteriia</taxon>
        <taxon>Flavobacteriales</taxon>
        <taxon>Flavobacteriaceae</taxon>
        <taxon>Flavobacterium</taxon>
    </lineage>
</organism>
<evidence type="ECO:0000313" key="22">
    <source>
        <dbReference type="EMBL" id="SHN00230.1"/>
    </source>
</evidence>
<dbReference type="Gene3D" id="1.20.120.1640">
    <property type="match status" value="1"/>
</dbReference>
<dbReference type="InterPro" id="IPR005467">
    <property type="entry name" value="His_kinase_dom"/>
</dbReference>
<dbReference type="SMART" id="SM00448">
    <property type="entry name" value="REC"/>
    <property type="match status" value="1"/>
</dbReference>
<feature type="modified residue" description="4-aspartylphosphate" evidence="16">
    <location>
        <position position="963"/>
    </location>
</feature>
<evidence type="ECO:0000256" key="15">
    <source>
        <dbReference type="ARBA" id="ARBA00068150"/>
    </source>
</evidence>
<evidence type="ECO:0000259" key="20">
    <source>
        <dbReference type="PROSITE" id="PS50112"/>
    </source>
</evidence>
<dbReference type="SUPFAM" id="SSF47384">
    <property type="entry name" value="Homodimeric domain of signal transducing histidine kinase"/>
    <property type="match status" value="1"/>
</dbReference>
<dbReference type="PROSITE" id="PS50110">
    <property type="entry name" value="RESPONSE_REGULATORY"/>
    <property type="match status" value="1"/>
</dbReference>
<evidence type="ECO:0000256" key="13">
    <source>
        <dbReference type="ARBA" id="ARBA00023136"/>
    </source>
</evidence>
<dbReference type="SMART" id="SM00086">
    <property type="entry name" value="PAC"/>
    <property type="match status" value="3"/>
</dbReference>
<name>A0A1M7N9E8_9FLAO</name>
<dbReference type="GO" id="GO:0005886">
    <property type="term" value="C:plasma membrane"/>
    <property type="evidence" value="ECO:0007669"/>
    <property type="project" value="UniProtKB-SubCell"/>
</dbReference>
<keyword evidence="10" id="KW-0067">ATP-binding</keyword>
<dbReference type="InterPro" id="IPR011006">
    <property type="entry name" value="CheY-like_superfamily"/>
</dbReference>
<dbReference type="CDD" id="cd00130">
    <property type="entry name" value="PAS"/>
    <property type="match status" value="3"/>
</dbReference>
<dbReference type="Pfam" id="PF00072">
    <property type="entry name" value="Response_reg"/>
    <property type="match status" value="1"/>
</dbReference>
<dbReference type="Proteomes" id="UP000184092">
    <property type="component" value="Unassembled WGS sequence"/>
</dbReference>
<sequence>METSRTQDPLYTRSLIEASLDPFVTISLEGKITDVNEASIKITGISRAKLIGTDFSNYFTEREKAKKGYEQVFEKGFVADFPLTIKHSDGKLTDVLYNASVYKDENGGVLGVFAAARDVTAQKLSSKYSLSLIEASLDPLVTINIGGKITDMNQATVNITGIERKKLIGSDFFDYFTEPQKAREVYQEVFAKGSVADSPLTLRHKDGKLTDVLFNGSVYKDDRGNVLGVVIVARDIAEQKWATELRSANKELAYQNDEKEKRAEELVIANEELAYQNNEKEKRADELGIANKELAYQNDEKEKRAAELGIANKELAYQNDEKEKRADELVIANKELAYQNDEKEKRADELVIANKELAYQNDEKEKRADELVIANKELAYQNDEKEKRADELVIANKELAYQNDEKEKRADELVIANKELAFQNDEKEKRADELAIANKELAFQNNEKEKRADELIIANKELRFQNDEKEKRAAELLIANKELIFQNKEKEKRKIENKELEDFSNSLKLASQYSLSLIEASRDPLFTINPKGKITDTNEASVRVTGILREKLIGSDFFDYFTEPQEARKAYQEVFDKDFIADYPLIIKEDHKLTDVLLNGSVYKNEEGEVLGVVVVARDITDQKRIEKESIEARLFAELATEIAEDAKLNAEKATIIAEDAVRAKQQFLSNMSHEIRTPMNAIIGFTKVVLKTELSAKQKEYLTAIKMSGDALIVLINDILDLAKVDAGKMVFEKTPFKMKASISSMLHLFETKIQERNLKLIQEYDNKIPNVLVGDPVRLHQIILNLVSNAVKFTNKGNITVGVHMLHEDNEKVIIEFAVTDTGIGIPKAKIDTIFENFQQATSGTSRLYGGTGLGLAIVKQLVEPQGGKIRVKSIVDVGTTFSFTLSFQKTNADAVLENEILELDTEIKDIKVLVVEDIALNQLLMKTLLDDFGFDRDIAENGQIAIEKLKTKKYDIILMDLQMPVMNGFEATEYIRNTMNSKIPIIALTADVTTVDLAKCKAVGMNDYIAKPVDERVLYSKIVGILKKPKLEKLSIKLNENIGIKNSSEKKIKCIDLVYLNQRTKSNPALMMEMISLYLEQTPTLINTIKQSLADEDWLLLSSTVHKMIPSFSMMGIHPDFENMAKKIQEYAKAQEQKDGIHDLVNQIEDVCLQACYELQEEFNLIKNN</sequence>
<evidence type="ECO:0000256" key="12">
    <source>
        <dbReference type="ARBA" id="ARBA00023012"/>
    </source>
</evidence>
<feature type="coiled-coil region" evidence="17">
    <location>
        <begin position="242"/>
        <end position="276"/>
    </location>
</feature>
<evidence type="ECO:0000259" key="21">
    <source>
        <dbReference type="PROSITE" id="PS50113"/>
    </source>
</evidence>
<dbReference type="PANTHER" id="PTHR45339">
    <property type="entry name" value="HYBRID SIGNAL TRANSDUCTION HISTIDINE KINASE J"/>
    <property type="match status" value="1"/>
</dbReference>
<keyword evidence="11" id="KW-1133">Transmembrane helix</keyword>
<keyword evidence="17" id="KW-0175">Coiled coil</keyword>
<feature type="domain" description="PAC" evidence="21">
    <location>
        <begin position="196"/>
        <end position="248"/>
    </location>
</feature>
<evidence type="ECO:0000256" key="9">
    <source>
        <dbReference type="ARBA" id="ARBA00022777"/>
    </source>
</evidence>
<evidence type="ECO:0000256" key="2">
    <source>
        <dbReference type="ARBA" id="ARBA00004651"/>
    </source>
</evidence>
<dbReference type="PROSITE" id="PS50113">
    <property type="entry name" value="PAC"/>
    <property type="match status" value="3"/>
</dbReference>
<proteinExistence type="predicted"/>
<keyword evidence="6" id="KW-0808">Transferase</keyword>
<feature type="coiled-coil region" evidence="17">
    <location>
        <begin position="445"/>
        <end position="501"/>
    </location>
</feature>
<feature type="domain" description="Histidine kinase" evidence="18">
    <location>
        <begin position="671"/>
        <end position="892"/>
    </location>
</feature>
<evidence type="ECO:0000256" key="11">
    <source>
        <dbReference type="ARBA" id="ARBA00022989"/>
    </source>
</evidence>
<dbReference type="AlphaFoldDB" id="A0A1M7N9E8"/>
<evidence type="ECO:0000256" key="4">
    <source>
        <dbReference type="ARBA" id="ARBA00022475"/>
    </source>
</evidence>
<evidence type="ECO:0000256" key="6">
    <source>
        <dbReference type="ARBA" id="ARBA00022679"/>
    </source>
</evidence>
<comment type="subcellular location">
    <subcellularLocation>
        <location evidence="2">Cell membrane</location>
        <topology evidence="2">Multi-pass membrane protein</topology>
    </subcellularLocation>
</comment>
<dbReference type="Pfam" id="PF00989">
    <property type="entry name" value="PAS"/>
    <property type="match status" value="1"/>
</dbReference>
<dbReference type="STRING" id="178356.SAMN05216269_11077"/>
<dbReference type="InterPro" id="IPR036641">
    <property type="entry name" value="HPT_dom_sf"/>
</dbReference>
<dbReference type="Gene3D" id="1.10.287.130">
    <property type="match status" value="1"/>
</dbReference>
<evidence type="ECO:0000256" key="14">
    <source>
        <dbReference type="ARBA" id="ARBA00064003"/>
    </source>
</evidence>
<dbReference type="Gene3D" id="3.40.50.2300">
    <property type="match status" value="1"/>
</dbReference>
<dbReference type="SMART" id="SM00091">
    <property type="entry name" value="PAS"/>
    <property type="match status" value="3"/>
</dbReference>
<keyword evidence="9" id="KW-0418">Kinase</keyword>
<dbReference type="Gene3D" id="3.30.565.10">
    <property type="entry name" value="Histidine kinase-like ATPase, C-terminal domain"/>
    <property type="match status" value="1"/>
</dbReference>
<dbReference type="InterPro" id="IPR003661">
    <property type="entry name" value="HisK_dim/P_dom"/>
</dbReference>
<dbReference type="PANTHER" id="PTHR45339:SF1">
    <property type="entry name" value="HYBRID SIGNAL TRANSDUCTION HISTIDINE KINASE J"/>
    <property type="match status" value="1"/>
</dbReference>
<protein>
    <recommendedName>
        <fullName evidence="15">Sensory/regulatory protein RpfC</fullName>
        <ecNumber evidence="3">2.7.13.3</ecNumber>
    </recommendedName>
</protein>
<evidence type="ECO:0000256" key="5">
    <source>
        <dbReference type="ARBA" id="ARBA00022553"/>
    </source>
</evidence>
<dbReference type="InterPro" id="IPR000700">
    <property type="entry name" value="PAS-assoc_C"/>
</dbReference>
<dbReference type="Gene3D" id="3.30.450.20">
    <property type="entry name" value="PAS domain"/>
    <property type="match status" value="2"/>
</dbReference>
<evidence type="ECO:0000313" key="23">
    <source>
        <dbReference type="Proteomes" id="UP000184092"/>
    </source>
</evidence>
<feature type="domain" description="Response regulatory" evidence="19">
    <location>
        <begin position="914"/>
        <end position="1029"/>
    </location>
</feature>
<dbReference type="InterPro" id="IPR013767">
    <property type="entry name" value="PAS_fold"/>
</dbReference>
<dbReference type="GO" id="GO:0005524">
    <property type="term" value="F:ATP binding"/>
    <property type="evidence" value="ECO:0007669"/>
    <property type="project" value="UniProtKB-KW"/>
</dbReference>
<feature type="domain" description="PAS" evidence="20">
    <location>
        <begin position="8"/>
        <end position="52"/>
    </location>
</feature>
<evidence type="ECO:0000256" key="8">
    <source>
        <dbReference type="ARBA" id="ARBA00022741"/>
    </source>
</evidence>
<dbReference type="InterPro" id="IPR036890">
    <property type="entry name" value="HATPase_C_sf"/>
</dbReference>
<keyword evidence="12" id="KW-0902">Two-component regulatory system</keyword>
<evidence type="ECO:0000256" key="7">
    <source>
        <dbReference type="ARBA" id="ARBA00022692"/>
    </source>
</evidence>
<dbReference type="PRINTS" id="PR00344">
    <property type="entry name" value="BCTRLSENSOR"/>
</dbReference>
<evidence type="ECO:0000256" key="1">
    <source>
        <dbReference type="ARBA" id="ARBA00000085"/>
    </source>
</evidence>
<dbReference type="InterPro" id="IPR000014">
    <property type="entry name" value="PAS"/>
</dbReference>
<dbReference type="InterPro" id="IPR004358">
    <property type="entry name" value="Sig_transdc_His_kin-like_C"/>
</dbReference>
<comment type="catalytic activity">
    <reaction evidence="1">
        <text>ATP + protein L-histidine = ADP + protein N-phospho-L-histidine.</text>
        <dbReference type="EC" id="2.7.13.3"/>
    </reaction>
</comment>
<keyword evidence="7" id="KW-0812">Transmembrane</keyword>
<keyword evidence="4" id="KW-1003">Cell membrane</keyword>
<dbReference type="SMART" id="SM00387">
    <property type="entry name" value="HATPase_c"/>
    <property type="match status" value="1"/>
</dbReference>
<dbReference type="InterPro" id="IPR003594">
    <property type="entry name" value="HATPase_dom"/>
</dbReference>